<dbReference type="Proteomes" id="UP000076858">
    <property type="component" value="Unassembled WGS sequence"/>
</dbReference>
<proteinExistence type="inferred from homology"/>
<dbReference type="GO" id="GO:0004065">
    <property type="term" value="F:arylsulfatase activity"/>
    <property type="evidence" value="ECO:0007669"/>
    <property type="project" value="TreeGrafter"/>
</dbReference>
<dbReference type="Gene3D" id="3.40.720.10">
    <property type="entry name" value="Alkaline Phosphatase, subunit A"/>
    <property type="match status" value="1"/>
</dbReference>
<accession>A0A164IIL2</accession>
<feature type="non-terminal residue" evidence="2">
    <location>
        <position position="160"/>
    </location>
</feature>
<dbReference type="PANTHER" id="PTHR42693">
    <property type="entry name" value="ARYLSULFATASE FAMILY MEMBER"/>
    <property type="match status" value="1"/>
</dbReference>
<comment type="similarity">
    <text evidence="1">Belongs to the sulfatase family.</text>
</comment>
<dbReference type="EMBL" id="LRGB01007169">
    <property type="protein sequence ID" value="KZS01299.1"/>
    <property type="molecule type" value="Genomic_DNA"/>
</dbReference>
<evidence type="ECO:0000313" key="3">
    <source>
        <dbReference type="Proteomes" id="UP000076858"/>
    </source>
</evidence>
<evidence type="ECO:0000256" key="1">
    <source>
        <dbReference type="ARBA" id="ARBA00008779"/>
    </source>
</evidence>
<dbReference type="AlphaFoldDB" id="A0A164IIL2"/>
<sequence length="160" mass="17744">NWEGGYRVPCMIKWPGTIKPGTIVNDIGSHEDMLTTLVAAAGDTTAKEDLKKGRKIGDMTYKVHLDGYNLGPALKDGGEWPRKEFIYWTDDGSVAALRYNAWKMVFLEQRGHGFDVWQEPFVQLRLPSSSTCAPIPSSALTMRRWAIPSGGWSVRSSSPG</sequence>
<dbReference type="PANTHER" id="PTHR42693:SF33">
    <property type="entry name" value="ARYLSULFATASE"/>
    <property type="match status" value="1"/>
</dbReference>
<dbReference type="InterPro" id="IPR050738">
    <property type="entry name" value="Sulfatase"/>
</dbReference>
<reference evidence="2 3" key="1">
    <citation type="submission" date="2016-03" db="EMBL/GenBank/DDBJ databases">
        <title>EvidentialGene: Evidence-directed Construction of Genes on Genomes.</title>
        <authorList>
            <person name="Gilbert D.G."/>
            <person name="Choi J.-H."/>
            <person name="Mockaitis K."/>
            <person name="Colbourne J."/>
            <person name="Pfrender M."/>
        </authorList>
    </citation>
    <scope>NUCLEOTIDE SEQUENCE [LARGE SCALE GENOMIC DNA]</scope>
    <source>
        <strain evidence="2 3">Xinb3</strain>
        <tissue evidence="2">Complete organism</tissue>
    </source>
</reference>
<keyword evidence="3" id="KW-1185">Reference proteome</keyword>
<feature type="non-terminal residue" evidence="2">
    <location>
        <position position="1"/>
    </location>
</feature>
<comment type="caution">
    <text evidence="2">The sequence shown here is derived from an EMBL/GenBank/DDBJ whole genome shotgun (WGS) entry which is preliminary data.</text>
</comment>
<dbReference type="SUPFAM" id="SSF53649">
    <property type="entry name" value="Alkaline phosphatase-like"/>
    <property type="match status" value="1"/>
</dbReference>
<evidence type="ECO:0000313" key="2">
    <source>
        <dbReference type="EMBL" id="KZS01299.1"/>
    </source>
</evidence>
<organism evidence="2 3">
    <name type="scientific">Daphnia magna</name>
    <dbReference type="NCBI Taxonomy" id="35525"/>
    <lineage>
        <taxon>Eukaryota</taxon>
        <taxon>Metazoa</taxon>
        <taxon>Ecdysozoa</taxon>
        <taxon>Arthropoda</taxon>
        <taxon>Crustacea</taxon>
        <taxon>Branchiopoda</taxon>
        <taxon>Diplostraca</taxon>
        <taxon>Cladocera</taxon>
        <taxon>Anomopoda</taxon>
        <taxon>Daphniidae</taxon>
        <taxon>Daphnia</taxon>
    </lineage>
</organism>
<dbReference type="STRING" id="35525.A0A164IIL2"/>
<dbReference type="InterPro" id="IPR017850">
    <property type="entry name" value="Alkaline_phosphatase_core_sf"/>
</dbReference>
<name>A0A164IIL2_9CRUS</name>
<gene>
    <name evidence="2" type="ORF">APZ42_002087</name>
</gene>
<protein>
    <submittedName>
        <fullName evidence="2">Uncharacterized protein</fullName>
    </submittedName>
</protein>